<dbReference type="GO" id="GO:0005737">
    <property type="term" value="C:cytoplasm"/>
    <property type="evidence" value="ECO:0007669"/>
    <property type="project" value="UniProtKB-SubCell"/>
</dbReference>
<dbReference type="NCBIfam" id="TIGR00256">
    <property type="entry name" value="D-aminoacyl-tRNA deacylase"/>
    <property type="match status" value="1"/>
</dbReference>
<dbReference type="FunFam" id="3.50.80.10:FF:000001">
    <property type="entry name" value="D-aminoacyl-tRNA deacylase"/>
    <property type="match status" value="1"/>
</dbReference>
<gene>
    <name evidence="2" type="primary">dtd</name>
    <name evidence="3" type="ORF">CUN48_10265</name>
</gene>
<evidence type="ECO:0000313" key="3">
    <source>
        <dbReference type="EMBL" id="PJF47140.1"/>
    </source>
</evidence>
<dbReference type="PANTHER" id="PTHR10472:SF5">
    <property type="entry name" value="D-AMINOACYL-TRNA DEACYLASE 1"/>
    <property type="match status" value="1"/>
</dbReference>
<sequence>MRVVLQRVKHASVTVGGQVVGAIGRGVVLLVGVAHDDTRESAEWMAKKIAGLRVFPALDAASHFDRSLLDVGGAALVVSQFTLFGDARKGRRPDFTRAARPEVAAPLVAYLCDALRAHGVPVEQGVFGADMLVELANDGPVTLILDTPAPRSA</sequence>
<dbReference type="Gene3D" id="3.50.80.10">
    <property type="entry name" value="D-tyrosyl-tRNA(Tyr) deacylase"/>
    <property type="match status" value="1"/>
</dbReference>
<dbReference type="EC" id="3.1.1.96" evidence="2"/>
<accession>A0A2M8QBJ1</accession>
<feature type="short sequence motif" description="Gly-cisPro motif, important for rejection of L-amino acids" evidence="2">
    <location>
        <begin position="139"/>
        <end position="140"/>
    </location>
</feature>
<dbReference type="Proteomes" id="UP000230790">
    <property type="component" value="Unassembled WGS sequence"/>
</dbReference>
<dbReference type="PANTHER" id="PTHR10472">
    <property type="entry name" value="D-TYROSYL-TRNA TYR DEACYLASE"/>
    <property type="match status" value="1"/>
</dbReference>
<dbReference type="InterPro" id="IPR003732">
    <property type="entry name" value="Daa-tRNA_deacyls_DTD"/>
</dbReference>
<dbReference type="GO" id="GO:0043908">
    <property type="term" value="F:Ser(Gly)-tRNA(Ala) hydrolase activity"/>
    <property type="evidence" value="ECO:0007669"/>
    <property type="project" value="UniProtKB-UniRule"/>
</dbReference>
<dbReference type="EMBL" id="PGTN01000066">
    <property type="protein sequence ID" value="PJF47140.1"/>
    <property type="molecule type" value="Genomic_DNA"/>
</dbReference>
<protein>
    <recommendedName>
        <fullName evidence="2">D-aminoacyl-tRNA deacylase</fullName>
        <shortName evidence="2">DTD</shortName>
        <ecNumber evidence="2">3.1.1.96</ecNumber>
    </recommendedName>
    <alternativeName>
        <fullName evidence="2">Gly-tRNA(Ala) deacylase</fullName>
        <ecNumber evidence="2">3.1.1.-</ecNumber>
    </alternativeName>
</protein>
<dbReference type="HAMAP" id="MF_00518">
    <property type="entry name" value="Deacylase_Dtd"/>
    <property type="match status" value="1"/>
</dbReference>
<comment type="domain">
    <text evidence="2">A Gly-cisPro motif from one monomer fits into the active site of the other monomer to allow specific chiral rejection of L-amino acids.</text>
</comment>
<comment type="function">
    <text evidence="2">An aminoacyl-tRNA editing enzyme that deacylates mischarged D-aminoacyl-tRNAs. Also deacylates mischarged glycyl-tRNA(Ala), protecting cells against glycine mischarging by AlaRS. Acts via tRNA-based rather than protein-based catalysis; rejects L-amino acids rather than detecting D-amino acids in the active site. By recycling D-aminoacyl-tRNA to D-amino acids and free tRNA molecules, this enzyme counteracts the toxicity associated with the formation of D-aminoacyl-tRNA entities in vivo and helps enforce protein L-homochirality.</text>
</comment>
<dbReference type="InterPro" id="IPR023509">
    <property type="entry name" value="DTD-like_sf"/>
</dbReference>
<dbReference type="GO" id="GO:0051500">
    <property type="term" value="F:D-tyrosyl-tRNA(Tyr) deacylase activity"/>
    <property type="evidence" value="ECO:0007669"/>
    <property type="project" value="TreeGrafter"/>
</dbReference>
<dbReference type="GO" id="GO:0019478">
    <property type="term" value="P:D-amino acid catabolic process"/>
    <property type="evidence" value="ECO:0007669"/>
    <property type="project" value="UniProtKB-UniRule"/>
</dbReference>
<comment type="subcellular location">
    <subcellularLocation>
        <location evidence="2">Cytoplasm</location>
    </subcellularLocation>
</comment>
<name>A0A2M8QBJ1_9CHLR</name>
<comment type="catalytic activity">
    <reaction evidence="2">
        <text>a D-aminoacyl-tRNA + H2O = a tRNA + a D-alpha-amino acid + H(+)</text>
        <dbReference type="Rhea" id="RHEA:13953"/>
        <dbReference type="Rhea" id="RHEA-COMP:10123"/>
        <dbReference type="Rhea" id="RHEA-COMP:10124"/>
        <dbReference type="ChEBI" id="CHEBI:15377"/>
        <dbReference type="ChEBI" id="CHEBI:15378"/>
        <dbReference type="ChEBI" id="CHEBI:59871"/>
        <dbReference type="ChEBI" id="CHEBI:78442"/>
        <dbReference type="ChEBI" id="CHEBI:79333"/>
        <dbReference type="EC" id="3.1.1.96"/>
    </reaction>
</comment>
<evidence type="ECO:0000256" key="2">
    <source>
        <dbReference type="HAMAP-Rule" id="MF_00518"/>
    </source>
</evidence>
<dbReference type="EC" id="3.1.1.-" evidence="2"/>
<evidence type="ECO:0000256" key="1">
    <source>
        <dbReference type="ARBA" id="ARBA00009673"/>
    </source>
</evidence>
<comment type="catalytic activity">
    <reaction evidence="2">
        <text>glycyl-tRNA(Ala) + H2O = tRNA(Ala) + glycine + H(+)</text>
        <dbReference type="Rhea" id="RHEA:53744"/>
        <dbReference type="Rhea" id="RHEA-COMP:9657"/>
        <dbReference type="Rhea" id="RHEA-COMP:13640"/>
        <dbReference type="ChEBI" id="CHEBI:15377"/>
        <dbReference type="ChEBI" id="CHEBI:15378"/>
        <dbReference type="ChEBI" id="CHEBI:57305"/>
        <dbReference type="ChEBI" id="CHEBI:78442"/>
        <dbReference type="ChEBI" id="CHEBI:78522"/>
    </reaction>
</comment>
<dbReference type="GO" id="GO:0106026">
    <property type="term" value="F:Gly-tRNA(Ala) deacylase activity"/>
    <property type="evidence" value="ECO:0007669"/>
    <property type="project" value="UniProtKB-UniRule"/>
</dbReference>
<dbReference type="Pfam" id="PF02580">
    <property type="entry name" value="Tyr_Deacylase"/>
    <property type="match status" value="1"/>
</dbReference>
<reference evidence="3 4" key="1">
    <citation type="submission" date="2017-11" db="EMBL/GenBank/DDBJ databases">
        <title>Evolution of Phototrophy in the Chloroflexi Phylum Driven by Horizontal Gene Transfer.</title>
        <authorList>
            <person name="Ward L.M."/>
            <person name="Hemp J."/>
            <person name="Shih P.M."/>
            <person name="Mcglynn S.E."/>
            <person name="Fischer W."/>
        </authorList>
    </citation>
    <scope>NUCLEOTIDE SEQUENCE [LARGE SCALE GENOMIC DNA]</scope>
    <source>
        <strain evidence="3">JP3_7</strain>
    </source>
</reference>
<dbReference type="GO" id="GO:0000049">
    <property type="term" value="F:tRNA binding"/>
    <property type="evidence" value="ECO:0007669"/>
    <property type="project" value="UniProtKB-UniRule"/>
</dbReference>
<comment type="subunit">
    <text evidence="2">Homodimer.</text>
</comment>
<keyword evidence="2" id="KW-0694">RNA-binding</keyword>
<evidence type="ECO:0000313" key="4">
    <source>
        <dbReference type="Proteomes" id="UP000230790"/>
    </source>
</evidence>
<comment type="caution">
    <text evidence="3">The sequence shown here is derived from an EMBL/GenBank/DDBJ whole genome shotgun (WGS) entry which is preliminary data.</text>
</comment>
<dbReference type="SUPFAM" id="SSF69500">
    <property type="entry name" value="DTD-like"/>
    <property type="match status" value="1"/>
</dbReference>
<keyword evidence="2" id="KW-0820">tRNA-binding</keyword>
<comment type="similarity">
    <text evidence="1 2">Belongs to the DTD family.</text>
</comment>
<keyword evidence="2" id="KW-0963">Cytoplasm</keyword>
<keyword evidence="2" id="KW-0378">Hydrolase</keyword>
<dbReference type="AlphaFoldDB" id="A0A2M8QBJ1"/>
<organism evidence="3 4">
    <name type="scientific">Candidatus Thermofonsia Clade 3 bacterium</name>
    <dbReference type="NCBI Taxonomy" id="2364212"/>
    <lineage>
        <taxon>Bacteria</taxon>
        <taxon>Bacillati</taxon>
        <taxon>Chloroflexota</taxon>
        <taxon>Candidatus Thermofontia</taxon>
        <taxon>Candidatus Thermofonsia Clade 3</taxon>
    </lineage>
</organism>
<proteinExistence type="inferred from homology"/>